<evidence type="ECO:0000256" key="17">
    <source>
        <dbReference type="ARBA" id="ARBA00041601"/>
    </source>
</evidence>
<dbReference type="InterPro" id="IPR011658">
    <property type="entry name" value="PA14_dom"/>
</dbReference>
<keyword evidence="22" id="KW-1185">Reference proteome</keyword>
<dbReference type="PANTHER" id="PTHR42715:SF12">
    <property type="entry name" value="BETA-GLUCOSIDASE G-RELATED"/>
    <property type="match status" value="1"/>
</dbReference>
<gene>
    <name evidence="21" type="ORF">DSM5745_07837</name>
</gene>
<dbReference type="InterPro" id="IPR001764">
    <property type="entry name" value="Glyco_hydro_3_N"/>
</dbReference>
<keyword evidence="6" id="KW-0964">Secreted</keyword>
<dbReference type="STRING" id="1810919.A0A3D8RF41"/>
<keyword evidence="8" id="KW-0378">Hydrolase</keyword>
<keyword evidence="12" id="KW-0326">Glycosidase</keyword>
<evidence type="ECO:0000256" key="3">
    <source>
        <dbReference type="ARBA" id="ARBA00004987"/>
    </source>
</evidence>
<dbReference type="InterPro" id="IPR013783">
    <property type="entry name" value="Ig-like_fold"/>
</dbReference>
<evidence type="ECO:0000256" key="5">
    <source>
        <dbReference type="ARBA" id="ARBA00012744"/>
    </source>
</evidence>
<keyword evidence="9" id="KW-0136">Cellulose degradation</keyword>
<comment type="function">
    <text evidence="14">Beta-glucosidases are one of a number of cellulolytic enzymes involved in the degradation of cellulosic biomass. Catalyzes the last step releasing glucose from the inhibitory cellobiose.</text>
</comment>
<dbReference type="SUPFAM" id="SSF51445">
    <property type="entry name" value="(Trans)glycosidases"/>
    <property type="match status" value="1"/>
</dbReference>
<sequence length="880" mass="94725">MGYSPDPAARGRAAWTILLLLLSTSIPTLAAAAETHPWLNTSYTPEHRLHSFLSALTFEEKLAMVQGNKSAETNACIGYIPPIPHLNMPGICMGDGPEGVGNNLANVTTFPSPILTVSTWDTTLNEAFGDALGAEHKAKGRNVVLAPTINIIRSSLWGRAAESMSEDPYLTSRMAVAVTKSIQDGNNVIACVKHFAAYNQETNRFGLAPEFDAVSAVVDERVLREVYFPAFKAAIQEAGAGSVMCAYNKLNGQHACENSWLLSDVLKEQWGFDGFVVTDWYFAQRSTVRAALAGLDNSQPGGDWMEWYGFPDFFGGLLEDALGNGSVSVSRVEDMVERLWRPVFRVGGVDRPSSGLAGIDSVARTQEHLDLAQTIVEEGAVLLKNEGVLPLGLGEEKVIAVFGADAADQAAVTELHGGFVLDTTMVVQKPLDFIRARAQQDNITVLYSEAYPGTNAFPTIPSSMFGPEGLNVTYWTTTDFSGAPNRTVHADNITSQSYPPDIGAVWPDVFSSRYEGTFHPNASGRYHFSLSGNGGGSLYLGGRLVADMAGSNFGVVVQGVADLESGTAIPIRFDYSMGYSVDPGTYGITVGVNIPAQNPSLYEHAVATAQSADVSIVFVNDAHTEGLDSSLGLRLPGDQDEVISLIAQHSKKTIVVLNTNAAILMPWLDNVDAVIEMFYPGQQVGSATARLLFGDVNFSGKLPITFPAASEESPTASVAQFPGVNLTATYSEGLYVGYKWYDEFDVTPLFAFGHGLSYTGFAIGDLSVYSDLDLRSDSTQVAVTVTASVTNTGPVFGKEVVQLYVRFPEAADEPPKLLRGFEKVALDVNETATVRFDLSQEDLSIWSTEVGGWTVVPGVYGFLVGSSSRDIKRQMNVWLR</sequence>
<evidence type="ECO:0000256" key="8">
    <source>
        <dbReference type="ARBA" id="ARBA00022801"/>
    </source>
</evidence>
<comment type="catalytic activity">
    <reaction evidence="1">
        <text>Hydrolysis of terminal, non-reducing beta-D-glucosyl residues with release of beta-D-glucose.</text>
        <dbReference type="EC" id="3.2.1.21"/>
    </reaction>
</comment>
<dbReference type="Gene3D" id="3.40.50.1700">
    <property type="entry name" value="Glycoside hydrolase family 3 C-terminal domain"/>
    <property type="match status" value="1"/>
</dbReference>
<organism evidence="21 22">
    <name type="scientific">Aspergillus mulundensis</name>
    <dbReference type="NCBI Taxonomy" id="1810919"/>
    <lineage>
        <taxon>Eukaryota</taxon>
        <taxon>Fungi</taxon>
        <taxon>Dikarya</taxon>
        <taxon>Ascomycota</taxon>
        <taxon>Pezizomycotina</taxon>
        <taxon>Eurotiomycetes</taxon>
        <taxon>Eurotiomycetidae</taxon>
        <taxon>Eurotiales</taxon>
        <taxon>Aspergillaceae</taxon>
        <taxon>Aspergillus</taxon>
        <taxon>Aspergillus subgen. Nidulantes</taxon>
    </lineage>
</organism>
<evidence type="ECO:0000256" key="7">
    <source>
        <dbReference type="ARBA" id="ARBA00022729"/>
    </source>
</evidence>
<dbReference type="PRINTS" id="PR00133">
    <property type="entry name" value="GLHYDRLASE3"/>
</dbReference>
<evidence type="ECO:0000256" key="16">
    <source>
        <dbReference type="ARBA" id="ARBA00041276"/>
    </source>
</evidence>
<reference evidence="21 22" key="1">
    <citation type="journal article" date="2018" name="IMA Fungus">
        <title>IMA Genome-F 9: Draft genome sequence of Annulohypoxylon stygium, Aspergillus mulundensis, Berkeleyomyces basicola (syn. Thielaviopsis basicola), Ceratocystis smalleyi, two Cercospora beticola strains, Coleophoma cylindrospora, Fusarium fracticaudum, Phialophora cf. hyalina, and Morchella septimelata.</title>
        <authorList>
            <person name="Wingfield B.D."/>
            <person name="Bills G.F."/>
            <person name="Dong Y."/>
            <person name="Huang W."/>
            <person name="Nel W.J."/>
            <person name="Swalarsk-Parry B.S."/>
            <person name="Vaghefi N."/>
            <person name="Wilken P.M."/>
            <person name="An Z."/>
            <person name="de Beer Z.W."/>
            <person name="De Vos L."/>
            <person name="Chen L."/>
            <person name="Duong T.A."/>
            <person name="Gao Y."/>
            <person name="Hammerbacher A."/>
            <person name="Kikkert J.R."/>
            <person name="Li Y."/>
            <person name="Li H."/>
            <person name="Li K."/>
            <person name="Li Q."/>
            <person name="Liu X."/>
            <person name="Ma X."/>
            <person name="Naidoo K."/>
            <person name="Pethybridge S.J."/>
            <person name="Sun J."/>
            <person name="Steenkamp E.T."/>
            <person name="van der Nest M.A."/>
            <person name="van Wyk S."/>
            <person name="Wingfield M.J."/>
            <person name="Xiong C."/>
            <person name="Yue Q."/>
            <person name="Zhang X."/>
        </authorList>
    </citation>
    <scope>NUCLEOTIDE SEQUENCE [LARGE SCALE GENOMIC DNA]</scope>
    <source>
        <strain evidence="21 22">DSM 5745</strain>
    </source>
</reference>
<dbReference type="InterPro" id="IPR036962">
    <property type="entry name" value="Glyco_hydro_3_N_sf"/>
</dbReference>
<dbReference type="Proteomes" id="UP000256690">
    <property type="component" value="Unassembled WGS sequence"/>
</dbReference>
<dbReference type="Pfam" id="PF00933">
    <property type="entry name" value="Glyco_hydro_3"/>
    <property type="match status" value="1"/>
</dbReference>
<dbReference type="OrthoDB" id="47059at2759"/>
<feature type="domain" description="PA14" evidence="20">
    <location>
        <begin position="465"/>
        <end position="606"/>
    </location>
</feature>
<dbReference type="InterPro" id="IPR002772">
    <property type="entry name" value="Glyco_hydro_3_C"/>
</dbReference>
<dbReference type="InterPro" id="IPR017853">
    <property type="entry name" value="GH"/>
</dbReference>
<keyword evidence="11" id="KW-0119">Carbohydrate metabolism</keyword>
<evidence type="ECO:0000256" key="2">
    <source>
        <dbReference type="ARBA" id="ARBA00004613"/>
    </source>
</evidence>
<dbReference type="GO" id="GO:0008422">
    <property type="term" value="F:beta-glucosidase activity"/>
    <property type="evidence" value="ECO:0007669"/>
    <property type="project" value="UniProtKB-EC"/>
</dbReference>
<evidence type="ECO:0000256" key="11">
    <source>
        <dbReference type="ARBA" id="ARBA00023277"/>
    </source>
</evidence>
<dbReference type="InterPro" id="IPR037524">
    <property type="entry name" value="PA14/GLEYA"/>
</dbReference>
<dbReference type="InterPro" id="IPR050288">
    <property type="entry name" value="Cellulose_deg_GH3"/>
</dbReference>
<dbReference type="EC" id="3.2.1.21" evidence="5"/>
<evidence type="ECO:0000256" key="19">
    <source>
        <dbReference type="SAM" id="SignalP"/>
    </source>
</evidence>
<dbReference type="GO" id="GO:0005576">
    <property type="term" value="C:extracellular region"/>
    <property type="evidence" value="ECO:0007669"/>
    <property type="project" value="UniProtKB-SubCell"/>
</dbReference>
<dbReference type="Gene3D" id="2.60.40.10">
    <property type="entry name" value="Immunoglobulins"/>
    <property type="match status" value="1"/>
</dbReference>
<evidence type="ECO:0000256" key="10">
    <source>
        <dbReference type="ARBA" id="ARBA00023180"/>
    </source>
</evidence>
<dbReference type="SMART" id="SM00758">
    <property type="entry name" value="PA14"/>
    <property type="match status" value="1"/>
</dbReference>
<proteinExistence type="inferred from homology"/>
<comment type="pathway">
    <text evidence="3">Glycan metabolism; cellulose degradation.</text>
</comment>
<feature type="signal peptide" evidence="19">
    <location>
        <begin position="1"/>
        <end position="32"/>
    </location>
</feature>
<evidence type="ECO:0000313" key="21">
    <source>
        <dbReference type="EMBL" id="RDW72665.1"/>
    </source>
</evidence>
<dbReference type="SUPFAM" id="SSF56988">
    <property type="entry name" value="Anthrax protective antigen"/>
    <property type="match status" value="1"/>
</dbReference>
<evidence type="ECO:0000256" key="9">
    <source>
        <dbReference type="ARBA" id="ARBA00023001"/>
    </source>
</evidence>
<dbReference type="RefSeq" id="XP_026601885.1">
    <property type="nucleotide sequence ID" value="XM_026749853.1"/>
</dbReference>
<dbReference type="Pfam" id="PF14310">
    <property type="entry name" value="Fn3-like"/>
    <property type="match status" value="1"/>
</dbReference>
<evidence type="ECO:0000256" key="15">
    <source>
        <dbReference type="ARBA" id="ARBA00039579"/>
    </source>
</evidence>
<dbReference type="EMBL" id="PVWQ01000009">
    <property type="protein sequence ID" value="RDW72665.1"/>
    <property type="molecule type" value="Genomic_DNA"/>
</dbReference>
<evidence type="ECO:0000313" key="22">
    <source>
        <dbReference type="Proteomes" id="UP000256690"/>
    </source>
</evidence>
<dbReference type="InterPro" id="IPR026891">
    <property type="entry name" value="Fn3-like"/>
</dbReference>
<evidence type="ECO:0000259" key="20">
    <source>
        <dbReference type="PROSITE" id="PS51820"/>
    </source>
</evidence>
<dbReference type="GO" id="GO:0030245">
    <property type="term" value="P:cellulose catabolic process"/>
    <property type="evidence" value="ECO:0007669"/>
    <property type="project" value="UniProtKB-UniPathway"/>
</dbReference>
<evidence type="ECO:0000256" key="4">
    <source>
        <dbReference type="ARBA" id="ARBA00005336"/>
    </source>
</evidence>
<evidence type="ECO:0000256" key="14">
    <source>
        <dbReference type="ARBA" id="ARBA00024983"/>
    </source>
</evidence>
<comment type="subcellular location">
    <subcellularLocation>
        <location evidence="2">Secreted</location>
    </subcellularLocation>
</comment>
<accession>A0A3D8RF41</accession>
<evidence type="ECO:0000256" key="1">
    <source>
        <dbReference type="ARBA" id="ARBA00000448"/>
    </source>
</evidence>
<dbReference type="UniPathway" id="UPA00696"/>
<keyword evidence="13" id="KW-0624">Polysaccharide degradation</keyword>
<dbReference type="PROSITE" id="PS51820">
    <property type="entry name" value="PA14"/>
    <property type="match status" value="1"/>
</dbReference>
<comment type="similarity">
    <text evidence="4">Belongs to the glycosyl hydrolase 3 family.</text>
</comment>
<keyword evidence="7 19" id="KW-0732">Signal</keyword>
<name>A0A3D8RF41_9EURO</name>
<evidence type="ECO:0000256" key="18">
    <source>
        <dbReference type="ARBA" id="ARBA00041808"/>
    </source>
</evidence>
<protein>
    <recommendedName>
        <fullName evidence="15">Probable beta-glucosidase G</fullName>
        <ecNumber evidence="5">3.2.1.21</ecNumber>
    </recommendedName>
    <alternativeName>
        <fullName evidence="16">Beta-D-glucoside glucohydrolase G</fullName>
    </alternativeName>
    <alternativeName>
        <fullName evidence="17">Cellobiase G</fullName>
    </alternativeName>
    <alternativeName>
        <fullName evidence="18">Gentiobiase G</fullName>
    </alternativeName>
</protein>
<dbReference type="SMART" id="SM01217">
    <property type="entry name" value="Fn3_like"/>
    <property type="match status" value="1"/>
</dbReference>
<dbReference type="Pfam" id="PF01915">
    <property type="entry name" value="Glyco_hydro_3_C"/>
    <property type="match status" value="1"/>
</dbReference>
<evidence type="ECO:0000256" key="13">
    <source>
        <dbReference type="ARBA" id="ARBA00023326"/>
    </source>
</evidence>
<evidence type="ECO:0000256" key="12">
    <source>
        <dbReference type="ARBA" id="ARBA00023295"/>
    </source>
</evidence>
<evidence type="ECO:0000256" key="6">
    <source>
        <dbReference type="ARBA" id="ARBA00022525"/>
    </source>
</evidence>
<dbReference type="GeneID" id="38118207"/>
<dbReference type="AlphaFoldDB" id="A0A3D8RF41"/>
<dbReference type="SUPFAM" id="SSF52279">
    <property type="entry name" value="Beta-D-glucan exohydrolase, C-terminal domain"/>
    <property type="match status" value="1"/>
</dbReference>
<dbReference type="PANTHER" id="PTHR42715">
    <property type="entry name" value="BETA-GLUCOSIDASE"/>
    <property type="match status" value="1"/>
</dbReference>
<feature type="chain" id="PRO_5017568093" description="Probable beta-glucosidase G" evidence="19">
    <location>
        <begin position="33"/>
        <end position="880"/>
    </location>
</feature>
<dbReference type="Gene3D" id="2.60.120.260">
    <property type="entry name" value="Galactose-binding domain-like"/>
    <property type="match status" value="1"/>
</dbReference>
<comment type="caution">
    <text evidence="21">The sequence shown here is derived from an EMBL/GenBank/DDBJ whole genome shotgun (WGS) entry which is preliminary data.</text>
</comment>
<dbReference type="Gene3D" id="3.20.20.300">
    <property type="entry name" value="Glycoside hydrolase, family 3, N-terminal domain"/>
    <property type="match status" value="1"/>
</dbReference>
<keyword evidence="10" id="KW-0325">Glycoprotein</keyword>
<dbReference type="InterPro" id="IPR036881">
    <property type="entry name" value="Glyco_hydro_3_C_sf"/>
</dbReference>
<dbReference type="Pfam" id="PF07691">
    <property type="entry name" value="PA14"/>
    <property type="match status" value="1"/>
</dbReference>